<evidence type="ECO:0000256" key="4">
    <source>
        <dbReference type="RuleBase" id="RU004508"/>
    </source>
</evidence>
<evidence type="ECO:0000256" key="2">
    <source>
        <dbReference type="PIRSR" id="PIRSR000390-1"/>
    </source>
</evidence>
<dbReference type="PANTHER" id="PTHR30244">
    <property type="entry name" value="TRANSAMINASE"/>
    <property type="match status" value="1"/>
</dbReference>
<dbReference type="InterPro" id="IPR015421">
    <property type="entry name" value="PyrdxlP-dep_Trfase_major"/>
</dbReference>
<comment type="similarity">
    <text evidence="4">Belongs to the DegT/DnrJ/EryC1 family.</text>
</comment>
<sequence>MTGDLVYDADHPVDDRYAPPDCGEIDVVAAVLADGRLSGGNPVLGAYERALADWFTARRAIAVNSGTSALHATLIALGVRAGDEVIVPATAPLPTAMPILTCGAIPVIVDTRPGELGMDPGQVAARLTARTKAAISLPLWGYPADDDPAAAVLAAADVPLIEDAAQAHGAVLRGRAVGTRYRAGCFSTHDRKLLSTGEGGFVLASDDELADRIDFYTHLGHLRGGHGVNYKLAAPLAAIGLRRLPGLAAQLTARRAIAAGLLAELPAQGSALAELVHAGQPNYYSLVLTAAADPGAAAAALTAAGLAPDSARYGYRPLYRQPLFAAYASDCPNAEALCQTALQFPVHPALPETAIHWAAGLIRALAREETPA</sequence>
<keyword evidence="3 4" id="KW-0663">Pyridoxal phosphate</keyword>
<dbReference type="Gene3D" id="3.90.1150.10">
    <property type="entry name" value="Aspartate Aminotransferase, domain 1"/>
    <property type="match status" value="1"/>
</dbReference>
<evidence type="ECO:0000256" key="3">
    <source>
        <dbReference type="PIRSR" id="PIRSR000390-2"/>
    </source>
</evidence>
<dbReference type="SUPFAM" id="SSF53383">
    <property type="entry name" value="PLP-dependent transferases"/>
    <property type="match status" value="1"/>
</dbReference>
<dbReference type="PIRSF" id="PIRSF000390">
    <property type="entry name" value="PLP_StrS"/>
    <property type="match status" value="1"/>
</dbReference>
<reference evidence="5 6" key="1">
    <citation type="submission" date="2019-02" db="EMBL/GenBank/DDBJ databases">
        <title>Sequencing the genomes of 1000 actinobacteria strains.</title>
        <authorList>
            <person name="Klenk H.-P."/>
        </authorList>
    </citation>
    <scope>NUCLEOTIDE SEQUENCE [LARGE SCALE GENOMIC DNA]</scope>
    <source>
        <strain evidence="5 6">DSM 45162</strain>
    </source>
</reference>
<dbReference type="RefSeq" id="WP_130513769.1">
    <property type="nucleotide sequence ID" value="NZ_SHKY01000002.1"/>
</dbReference>
<dbReference type="EMBL" id="SHKY01000002">
    <property type="protein sequence ID" value="RZU46573.1"/>
    <property type="molecule type" value="Genomic_DNA"/>
</dbReference>
<dbReference type="Proteomes" id="UP000292564">
    <property type="component" value="Unassembled WGS sequence"/>
</dbReference>
<keyword evidence="6" id="KW-1185">Reference proteome</keyword>
<dbReference type="GO" id="GO:0000271">
    <property type="term" value="P:polysaccharide biosynthetic process"/>
    <property type="evidence" value="ECO:0007669"/>
    <property type="project" value="TreeGrafter"/>
</dbReference>
<dbReference type="Gene3D" id="3.40.640.10">
    <property type="entry name" value="Type I PLP-dependent aspartate aminotransferase-like (Major domain)"/>
    <property type="match status" value="1"/>
</dbReference>
<gene>
    <name evidence="5" type="ORF">EV385_6647</name>
</gene>
<name>A0A4Q7Z9N6_9ACTN</name>
<accession>A0A4Q7Z9N6</accession>
<dbReference type="OrthoDB" id="9804264at2"/>
<dbReference type="PANTHER" id="PTHR30244:SF34">
    <property type="entry name" value="DTDP-4-AMINO-4,6-DIDEOXYGALACTOSE TRANSAMINASE"/>
    <property type="match status" value="1"/>
</dbReference>
<feature type="modified residue" description="N6-(pyridoxal phosphate)lysine" evidence="3">
    <location>
        <position position="192"/>
    </location>
</feature>
<comment type="caution">
    <text evidence="5">The sequence shown here is derived from an EMBL/GenBank/DDBJ whole genome shotgun (WGS) entry which is preliminary data.</text>
</comment>
<dbReference type="GO" id="GO:0030170">
    <property type="term" value="F:pyridoxal phosphate binding"/>
    <property type="evidence" value="ECO:0007669"/>
    <property type="project" value="TreeGrafter"/>
</dbReference>
<dbReference type="InterPro" id="IPR000653">
    <property type="entry name" value="DegT/StrS_aminotransferase"/>
</dbReference>
<comment type="cofactor">
    <cofactor evidence="1">
        <name>pyridoxal 5'-phosphate</name>
        <dbReference type="ChEBI" id="CHEBI:597326"/>
    </cofactor>
</comment>
<proteinExistence type="inferred from homology"/>
<dbReference type="AlphaFoldDB" id="A0A4Q7Z9N6"/>
<dbReference type="Pfam" id="PF01041">
    <property type="entry name" value="DegT_DnrJ_EryC1"/>
    <property type="match status" value="1"/>
</dbReference>
<dbReference type="GO" id="GO:0008483">
    <property type="term" value="F:transaminase activity"/>
    <property type="evidence" value="ECO:0007669"/>
    <property type="project" value="TreeGrafter"/>
</dbReference>
<evidence type="ECO:0000313" key="6">
    <source>
        <dbReference type="Proteomes" id="UP000292564"/>
    </source>
</evidence>
<dbReference type="InterPro" id="IPR015424">
    <property type="entry name" value="PyrdxlP-dep_Trfase"/>
</dbReference>
<protein>
    <submittedName>
        <fullName evidence="5">dTDP-4-amino-4,6-dideoxygalactose transaminase</fullName>
    </submittedName>
</protein>
<evidence type="ECO:0000313" key="5">
    <source>
        <dbReference type="EMBL" id="RZU46573.1"/>
    </source>
</evidence>
<feature type="active site" description="Proton acceptor" evidence="2">
    <location>
        <position position="192"/>
    </location>
</feature>
<evidence type="ECO:0000256" key="1">
    <source>
        <dbReference type="ARBA" id="ARBA00001933"/>
    </source>
</evidence>
<dbReference type="InterPro" id="IPR015422">
    <property type="entry name" value="PyrdxlP-dep_Trfase_small"/>
</dbReference>
<organism evidence="5 6">
    <name type="scientific">Krasilnikovia cinnamomea</name>
    <dbReference type="NCBI Taxonomy" id="349313"/>
    <lineage>
        <taxon>Bacteria</taxon>
        <taxon>Bacillati</taxon>
        <taxon>Actinomycetota</taxon>
        <taxon>Actinomycetes</taxon>
        <taxon>Micromonosporales</taxon>
        <taxon>Micromonosporaceae</taxon>
        <taxon>Krasilnikovia</taxon>
    </lineage>
</organism>